<comment type="similarity">
    <text evidence="2">Belongs to the N(4)-acetylcytidine amidohydrolase family.</text>
</comment>
<dbReference type="SUPFAM" id="SSF88697">
    <property type="entry name" value="PUA domain-like"/>
    <property type="match status" value="1"/>
</dbReference>
<gene>
    <name evidence="4" type="ORF">FCL42_20965</name>
</gene>
<feature type="active site" description="Proton donor" evidence="2">
    <location>
        <position position="74"/>
    </location>
</feature>
<dbReference type="PANTHER" id="PTHR38088:SF2">
    <property type="entry name" value="UCP029143 FAMILY PROTEIN"/>
    <property type="match status" value="1"/>
</dbReference>
<dbReference type="InterPro" id="IPR015947">
    <property type="entry name" value="PUA-like_sf"/>
</dbReference>
<evidence type="ECO:0000313" key="5">
    <source>
        <dbReference type="Proteomes" id="UP000305675"/>
    </source>
</evidence>
<comment type="catalytic activity">
    <reaction evidence="2">
        <text>N(4)-acetyl-2'-deoxycytidine + H2O = 2'-deoxycytidine + acetate + H(+)</text>
        <dbReference type="Rhea" id="RHEA:62936"/>
        <dbReference type="ChEBI" id="CHEBI:15377"/>
        <dbReference type="ChEBI" id="CHEBI:15378"/>
        <dbReference type="ChEBI" id="CHEBI:15698"/>
        <dbReference type="ChEBI" id="CHEBI:30089"/>
        <dbReference type="ChEBI" id="CHEBI:146133"/>
        <dbReference type="EC" id="3.5.1.135"/>
    </reaction>
</comment>
<keyword evidence="1 2" id="KW-0378">Hydrolase</keyword>
<dbReference type="AlphaFoldDB" id="A0A4U1BDH5"/>
<dbReference type="InterPro" id="IPR007374">
    <property type="entry name" value="ASCH_domain"/>
</dbReference>
<comment type="caution">
    <text evidence="4">The sequence shown here is derived from an EMBL/GenBank/DDBJ whole genome shotgun (WGS) entry which is preliminary data.</text>
</comment>
<evidence type="ECO:0000256" key="2">
    <source>
        <dbReference type="HAMAP-Rule" id="MF_00684"/>
    </source>
</evidence>
<feature type="domain" description="ASCH" evidence="3">
    <location>
        <begin position="6"/>
        <end position="104"/>
    </location>
</feature>
<evidence type="ECO:0000259" key="3">
    <source>
        <dbReference type="SMART" id="SM01022"/>
    </source>
</evidence>
<dbReference type="RefSeq" id="WP_136865375.1">
    <property type="nucleotide sequence ID" value="NZ_SWCJ01000028.1"/>
</dbReference>
<name>A0A4U1BDH5_9GAMM</name>
<dbReference type="EMBL" id="SWCJ01000028">
    <property type="protein sequence ID" value="TKB49177.1"/>
    <property type="molecule type" value="Genomic_DNA"/>
</dbReference>
<dbReference type="GO" id="GO:0005829">
    <property type="term" value="C:cytosol"/>
    <property type="evidence" value="ECO:0007669"/>
    <property type="project" value="TreeGrafter"/>
</dbReference>
<dbReference type="Gene3D" id="2.30.130.30">
    <property type="entry name" value="Hypothetical protein"/>
    <property type="match status" value="1"/>
</dbReference>
<comment type="function">
    <text evidence="2">Catalyzes the hydrolysis of N(4)-acetylcytidine (ac4C).</text>
</comment>
<dbReference type="PANTHER" id="PTHR38088">
    <property type="entry name" value="UCP029143 FAMILY PROTEIN"/>
    <property type="match status" value="1"/>
</dbReference>
<accession>A0A4U1BDH5</accession>
<dbReference type="GO" id="GO:0016813">
    <property type="term" value="F:hydrolase activity, acting on carbon-nitrogen (but not peptide) bonds, in linear amidines"/>
    <property type="evidence" value="ECO:0007669"/>
    <property type="project" value="UniProtKB-UniRule"/>
</dbReference>
<dbReference type="EC" id="3.5.1.135" evidence="2"/>
<dbReference type="PIRSF" id="PIRSF029143">
    <property type="entry name" value="UCP029143"/>
    <property type="match status" value="1"/>
</dbReference>
<dbReference type="OrthoDB" id="8590202at2"/>
<organism evidence="4 5">
    <name type="scientific">Ferrimonas aestuarii</name>
    <dbReference type="NCBI Taxonomy" id="2569539"/>
    <lineage>
        <taxon>Bacteria</taxon>
        <taxon>Pseudomonadati</taxon>
        <taxon>Pseudomonadota</taxon>
        <taxon>Gammaproteobacteria</taxon>
        <taxon>Alteromonadales</taxon>
        <taxon>Ferrimonadaceae</taxon>
        <taxon>Ferrimonas</taxon>
    </lineage>
</organism>
<feature type="active site" description="Nucleophile" evidence="2">
    <location>
        <position position="24"/>
    </location>
</feature>
<dbReference type="HAMAP" id="MF_00684">
    <property type="entry name" value="ac4C_amidohydr"/>
    <property type="match status" value="1"/>
</dbReference>
<sequence length="104" mass="11989">MSLSEMTFFERFEADILSGKKTITIRDASEKDYAPGSCVQVSTFEDNRRFCQLRIDSVTALEFEQLSERHAEQENMTLPQLKAVIRDIYPNTDSLYVVAFQLVN</sequence>
<keyword evidence="5" id="KW-1185">Reference proteome</keyword>
<comment type="catalytic activity">
    <reaction evidence="2">
        <text>N(4)-acetylcytidine + H2O = cytidine + acetate + H(+)</text>
        <dbReference type="Rhea" id="RHEA:62932"/>
        <dbReference type="ChEBI" id="CHEBI:15377"/>
        <dbReference type="ChEBI" id="CHEBI:15378"/>
        <dbReference type="ChEBI" id="CHEBI:17562"/>
        <dbReference type="ChEBI" id="CHEBI:30089"/>
        <dbReference type="ChEBI" id="CHEBI:70989"/>
        <dbReference type="EC" id="3.5.1.135"/>
    </reaction>
</comment>
<dbReference type="CDD" id="cd06552">
    <property type="entry name" value="ASCH_yqfb_like"/>
    <property type="match status" value="1"/>
</dbReference>
<dbReference type="InterPro" id="IPR008314">
    <property type="entry name" value="AC4CH"/>
</dbReference>
<evidence type="ECO:0000256" key="1">
    <source>
        <dbReference type="ARBA" id="ARBA00022801"/>
    </source>
</evidence>
<dbReference type="NCBIfam" id="NF003443">
    <property type="entry name" value="PRK04980.1"/>
    <property type="match status" value="1"/>
</dbReference>
<dbReference type="Proteomes" id="UP000305675">
    <property type="component" value="Unassembled WGS sequence"/>
</dbReference>
<dbReference type="Pfam" id="PF04266">
    <property type="entry name" value="ASCH"/>
    <property type="match status" value="1"/>
</dbReference>
<evidence type="ECO:0000313" key="4">
    <source>
        <dbReference type="EMBL" id="TKB49177.1"/>
    </source>
</evidence>
<dbReference type="SMART" id="SM01022">
    <property type="entry name" value="ASCH"/>
    <property type="match status" value="1"/>
</dbReference>
<comment type="catalytic activity">
    <reaction evidence="2">
        <text>N(4)-acetylcytosine + H2O = cytosine + acetate + H(+)</text>
        <dbReference type="Rhea" id="RHEA:62940"/>
        <dbReference type="ChEBI" id="CHEBI:15377"/>
        <dbReference type="ChEBI" id="CHEBI:15378"/>
        <dbReference type="ChEBI" id="CHEBI:16040"/>
        <dbReference type="ChEBI" id="CHEBI:30089"/>
        <dbReference type="ChEBI" id="CHEBI:146134"/>
        <dbReference type="EC" id="3.5.1.135"/>
    </reaction>
</comment>
<proteinExistence type="inferred from homology"/>
<feature type="active site" description="Proton acceptor" evidence="2">
    <location>
        <position position="21"/>
    </location>
</feature>
<reference evidence="4 5" key="1">
    <citation type="submission" date="2019-04" db="EMBL/GenBank/DDBJ databases">
        <authorList>
            <person name="Hwang J.C."/>
        </authorList>
    </citation>
    <scope>NUCLEOTIDE SEQUENCE [LARGE SCALE GENOMIC DNA]</scope>
    <source>
        <strain evidence="4 5">IMCC35002</strain>
    </source>
</reference>
<protein>
    <recommendedName>
        <fullName evidence="2">N(4)-acetylcytidine amidohydrolase</fullName>
        <shortName evidence="2">ac4C amidohydrolase</shortName>
        <ecNumber evidence="2">3.5.1.135</ecNumber>
    </recommendedName>
</protein>